<dbReference type="Gene3D" id="1.10.1740.10">
    <property type="match status" value="1"/>
</dbReference>
<accession>A0A6M0CQZ5</accession>
<accession>A0A6B3NN23</accession>
<dbReference type="SUPFAM" id="SSF88659">
    <property type="entry name" value="Sigma3 and sigma4 domains of RNA polymerase sigma factors"/>
    <property type="match status" value="1"/>
</dbReference>
<evidence type="ECO:0000259" key="6">
    <source>
        <dbReference type="Pfam" id="PF08281"/>
    </source>
</evidence>
<dbReference type="SUPFAM" id="SSF88946">
    <property type="entry name" value="Sigma2 domain of RNA polymerase sigma factors"/>
    <property type="match status" value="1"/>
</dbReference>
<dbReference type="Proteomes" id="UP000482634">
    <property type="component" value="Unassembled WGS sequence"/>
</dbReference>
<protein>
    <submittedName>
        <fullName evidence="8">Sigma-70 family RNA polymerase sigma factor</fullName>
    </submittedName>
</protein>
<dbReference type="NCBIfam" id="TIGR02937">
    <property type="entry name" value="sigma70-ECF"/>
    <property type="match status" value="1"/>
</dbReference>
<evidence type="ECO:0000256" key="1">
    <source>
        <dbReference type="ARBA" id="ARBA00010641"/>
    </source>
</evidence>
<dbReference type="Proteomes" id="UP000480410">
    <property type="component" value="Unassembled WGS sequence"/>
</dbReference>
<dbReference type="Gene3D" id="1.10.10.10">
    <property type="entry name" value="Winged helix-like DNA-binding domain superfamily/Winged helix DNA-binding domain"/>
    <property type="match status" value="1"/>
</dbReference>
<evidence type="ECO:0000256" key="2">
    <source>
        <dbReference type="ARBA" id="ARBA00023015"/>
    </source>
</evidence>
<dbReference type="InterPro" id="IPR013325">
    <property type="entry name" value="RNA_pol_sigma_r2"/>
</dbReference>
<keyword evidence="2" id="KW-0805">Transcription regulation</keyword>
<dbReference type="RefSeq" id="WP_163940998.1">
    <property type="nucleotide sequence ID" value="NZ_JAAHBU010000028.1"/>
</dbReference>
<dbReference type="InterPro" id="IPR036388">
    <property type="entry name" value="WH-like_DNA-bd_sf"/>
</dbReference>
<evidence type="ECO:0000259" key="5">
    <source>
        <dbReference type="Pfam" id="PF04542"/>
    </source>
</evidence>
<dbReference type="Pfam" id="PF04542">
    <property type="entry name" value="Sigma70_r2"/>
    <property type="match status" value="1"/>
</dbReference>
<keyword evidence="10" id="KW-1185">Reference proteome</keyword>
<name>A0A6B3NN23_9PSED</name>
<dbReference type="PANTHER" id="PTHR43133:SF63">
    <property type="entry name" value="RNA POLYMERASE SIGMA FACTOR FECI-RELATED"/>
    <property type="match status" value="1"/>
</dbReference>
<dbReference type="GO" id="GO:0006352">
    <property type="term" value="P:DNA-templated transcription initiation"/>
    <property type="evidence" value="ECO:0007669"/>
    <property type="project" value="InterPro"/>
</dbReference>
<dbReference type="EMBL" id="JAAHBU010000028">
    <property type="protein sequence ID" value="NER63003.1"/>
    <property type="molecule type" value="Genomic_DNA"/>
</dbReference>
<dbReference type="EMBL" id="JAAHBV010000153">
    <property type="protein sequence ID" value="NER59936.1"/>
    <property type="molecule type" value="Genomic_DNA"/>
</dbReference>
<proteinExistence type="inferred from homology"/>
<dbReference type="GO" id="GO:0003677">
    <property type="term" value="F:DNA binding"/>
    <property type="evidence" value="ECO:0007669"/>
    <property type="project" value="InterPro"/>
</dbReference>
<dbReference type="AlphaFoldDB" id="A0A6B3NN23"/>
<keyword evidence="4" id="KW-0804">Transcription</keyword>
<evidence type="ECO:0000256" key="3">
    <source>
        <dbReference type="ARBA" id="ARBA00023082"/>
    </source>
</evidence>
<dbReference type="InterPro" id="IPR007627">
    <property type="entry name" value="RNA_pol_sigma70_r2"/>
</dbReference>
<organism evidence="8 10">
    <name type="scientific">Pseudomonas brassicae</name>
    <dbReference type="NCBI Taxonomy" id="2708063"/>
    <lineage>
        <taxon>Bacteria</taxon>
        <taxon>Pseudomonadati</taxon>
        <taxon>Pseudomonadota</taxon>
        <taxon>Gammaproteobacteria</taxon>
        <taxon>Pseudomonadales</taxon>
        <taxon>Pseudomonadaceae</taxon>
        <taxon>Pseudomonas</taxon>
    </lineage>
</organism>
<evidence type="ECO:0000313" key="8">
    <source>
        <dbReference type="EMBL" id="NER63003.1"/>
    </source>
</evidence>
<comment type="similarity">
    <text evidence="1">Belongs to the sigma-70 factor family. ECF subfamily.</text>
</comment>
<dbReference type="PANTHER" id="PTHR43133">
    <property type="entry name" value="RNA POLYMERASE ECF-TYPE SIGMA FACTO"/>
    <property type="match status" value="1"/>
</dbReference>
<evidence type="ECO:0000313" key="9">
    <source>
        <dbReference type="Proteomes" id="UP000480410"/>
    </source>
</evidence>
<dbReference type="InterPro" id="IPR013324">
    <property type="entry name" value="RNA_pol_sigma_r3/r4-like"/>
</dbReference>
<comment type="caution">
    <text evidence="8">The sequence shown here is derived from an EMBL/GenBank/DDBJ whole genome shotgun (WGS) entry which is preliminary data.</text>
</comment>
<gene>
    <name evidence="7" type="ORF">G3435_08075</name>
    <name evidence="8" type="ORF">G3436_02710</name>
</gene>
<dbReference type="InterPro" id="IPR013249">
    <property type="entry name" value="RNA_pol_sigma70_r4_t2"/>
</dbReference>
<sequence length="171" mass="19296">MSSGSDSAGHAEFEALYRHHHGWLHSWLRQRLNSYADAADLAQDTFVRVLLARTAQTVRQPRHYLSTIARGLVIDLYRRRALEQAYKEALALIPEHLQPSPEDQALLFEELLEIDRLLDGMGAKVKRTFLLAQLDGLTYAQIAERLGISVRTVNNHMAKAVEHCCLIVAGL</sequence>
<dbReference type="InterPro" id="IPR014284">
    <property type="entry name" value="RNA_pol_sigma-70_dom"/>
</dbReference>
<feature type="domain" description="RNA polymerase sigma-70 region 2" evidence="5">
    <location>
        <begin position="16"/>
        <end position="81"/>
    </location>
</feature>
<dbReference type="NCBIfam" id="NF007232">
    <property type="entry name" value="PRK09651.1"/>
    <property type="match status" value="1"/>
</dbReference>
<dbReference type="Pfam" id="PF08281">
    <property type="entry name" value="Sigma70_r4_2"/>
    <property type="match status" value="1"/>
</dbReference>
<feature type="domain" description="RNA polymerase sigma factor 70 region 4 type 2" evidence="6">
    <location>
        <begin position="112"/>
        <end position="164"/>
    </location>
</feature>
<evidence type="ECO:0000313" key="10">
    <source>
        <dbReference type="Proteomes" id="UP000482634"/>
    </source>
</evidence>
<evidence type="ECO:0000313" key="7">
    <source>
        <dbReference type="EMBL" id="NER59936.1"/>
    </source>
</evidence>
<dbReference type="NCBIfam" id="NF009180">
    <property type="entry name" value="PRK12528.1"/>
    <property type="match status" value="1"/>
</dbReference>
<dbReference type="GO" id="GO:0016987">
    <property type="term" value="F:sigma factor activity"/>
    <property type="evidence" value="ECO:0007669"/>
    <property type="project" value="UniProtKB-KW"/>
</dbReference>
<reference evidence="9 10" key="1">
    <citation type="submission" date="2020-02" db="EMBL/GenBank/DDBJ databases">
        <title>Broccoli isolated Pseudomonas sp.</title>
        <authorList>
            <person name="Fujikawa T."/>
            <person name="Sawada H."/>
        </authorList>
    </citation>
    <scope>NUCLEOTIDE SEQUENCE [LARGE SCALE GENOMIC DNA]</scope>
    <source>
        <strain evidence="8 10">MAFF212427</strain>
        <strain evidence="7 9">MAFF212428</strain>
    </source>
</reference>
<keyword evidence="3" id="KW-0731">Sigma factor</keyword>
<evidence type="ECO:0000256" key="4">
    <source>
        <dbReference type="ARBA" id="ARBA00023163"/>
    </source>
</evidence>
<dbReference type="InterPro" id="IPR039425">
    <property type="entry name" value="RNA_pol_sigma-70-like"/>
</dbReference>